<comment type="caution">
    <text evidence="2">The sequence shown here is derived from an EMBL/GenBank/DDBJ whole genome shotgun (WGS) entry which is preliminary data.</text>
</comment>
<dbReference type="AlphaFoldDB" id="A0A543I1K4"/>
<organism evidence="2 3">
    <name type="scientific">Humibacillus xanthopallidus</name>
    <dbReference type="NCBI Taxonomy" id="412689"/>
    <lineage>
        <taxon>Bacteria</taxon>
        <taxon>Bacillati</taxon>
        <taxon>Actinomycetota</taxon>
        <taxon>Actinomycetes</taxon>
        <taxon>Micrococcales</taxon>
        <taxon>Intrasporangiaceae</taxon>
        <taxon>Humibacillus</taxon>
    </lineage>
</organism>
<sequence length="314" mass="31629">MSPAPSPLTARRPGGHDLGAALRALDPAETDRHLDVAQDEAARAILRRVVSAPAGQPVPAGGRAAPARPIARRALAVAGAVALVAVGSIAAPRLFGGGEALAWSATPRPLSPATAAEAEAACDEWVRDEWVRDDVSRDDGTDLSGLRPVLTEARGSLVLVYESDSRPSPSAITCYVQDGHVVASGGSAATAASPPAPAVPPTSLHGDLGAVYSTPSGSIRGVTGQVGSDVVGVVLESVAQGPVTATVSDGHFGAWWPDAPTTEARENAASRPEITGATVTLRDGSTRRVTVEELSGRTTEELGRAASGGSASGG</sequence>
<protein>
    <submittedName>
        <fullName evidence="2">Uncharacterized protein</fullName>
    </submittedName>
</protein>
<gene>
    <name evidence="2" type="ORF">FBY41_0716</name>
</gene>
<keyword evidence="3" id="KW-1185">Reference proteome</keyword>
<reference evidence="2 3" key="1">
    <citation type="submission" date="2019-06" db="EMBL/GenBank/DDBJ databases">
        <title>Genome sequencing of plant associated microbes to promote plant fitness in Sorghum bicolor and Oryza sativa.</title>
        <authorList>
            <person name="Coleman-Derr D."/>
        </authorList>
    </citation>
    <scope>NUCLEOTIDE SEQUENCE [LARGE SCALE GENOMIC DNA]</scope>
    <source>
        <strain evidence="2 3">KV-663</strain>
    </source>
</reference>
<dbReference type="EMBL" id="VFPM01000001">
    <property type="protein sequence ID" value="TQM64350.1"/>
    <property type="molecule type" value="Genomic_DNA"/>
</dbReference>
<dbReference type="RefSeq" id="WP_141842006.1">
    <property type="nucleotide sequence ID" value="NZ_VFPM01000001.1"/>
</dbReference>
<proteinExistence type="predicted"/>
<feature type="compositionally biased region" description="Low complexity" evidence="1">
    <location>
        <begin position="305"/>
        <end position="314"/>
    </location>
</feature>
<name>A0A543I1K4_9MICO</name>
<evidence type="ECO:0000256" key="1">
    <source>
        <dbReference type="SAM" id="MobiDB-lite"/>
    </source>
</evidence>
<feature type="region of interest" description="Disordered" evidence="1">
    <location>
        <begin position="291"/>
        <end position="314"/>
    </location>
</feature>
<evidence type="ECO:0000313" key="3">
    <source>
        <dbReference type="Proteomes" id="UP000316747"/>
    </source>
</evidence>
<dbReference type="OrthoDB" id="3293457at2"/>
<dbReference type="Proteomes" id="UP000316747">
    <property type="component" value="Unassembled WGS sequence"/>
</dbReference>
<accession>A0A543I1K4</accession>
<evidence type="ECO:0000313" key="2">
    <source>
        <dbReference type="EMBL" id="TQM64350.1"/>
    </source>
</evidence>
<feature type="compositionally biased region" description="Basic and acidic residues" evidence="1">
    <location>
        <begin position="291"/>
        <end position="303"/>
    </location>
</feature>